<comment type="caution">
    <text evidence="9">The sequence shown here is derived from an EMBL/GenBank/DDBJ whole genome shotgun (WGS) entry which is preliminary data.</text>
</comment>
<dbReference type="InterPro" id="IPR037051">
    <property type="entry name" value="4-carb_acid_sugar_kinase_N_sf"/>
</dbReference>
<dbReference type="GO" id="GO:0005524">
    <property type="term" value="F:ATP binding"/>
    <property type="evidence" value="ECO:0007669"/>
    <property type="project" value="UniProtKB-KW"/>
</dbReference>
<dbReference type="InterPro" id="IPR031475">
    <property type="entry name" value="NBD_C"/>
</dbReference>
<dbReference type="Gene3D" id="3.40.50.10840">
    <property type="entry name" value="Putative sugar-binding, N-terminal domain"/>
    <property type="match status" value="1"/>
</dbReference>
<keyword evidence="6" id="KW-0119">Carbohydrate metabolism</keyword>
<dbReference type="SUPFAM" id="SSF142764">
    <property type="entry name" value="YgbK-like"/>
    <property type="match status" value="1"/>
</dbReference>
<dbReference type="InterPro" id="IPR010737">
    <property type="entry name" value="4-carb_acid_sugar_kinase_N"/>
</dbReference>
<evidence type="ECO:0000256" key="3">
    <source>
        <dbReference type="ARBA" id="ARBA00022741"/>
    </source>
</evidence>
<feature type="domain" description="Four-carbon acid sugar kinase N-terminal" evidence="7">
    <location>
        <begin position="34"/>
        <end position="266"/>
    </location>
</feature>
<evidence type="ECO:0000259" key="7">
    <source>
        <dbReference type="Pfam" id="PF07005"/>
    </source>
</evidence>
<protein>
    <recommendedName>
        <fullName evidence="11">Hydroxyacid dehydrogenase</fullName>
    </recommendedName>
</protein>
<evidence type="ECO:0008006" key="11">
    <source>
        <dbReference type="Google" id="ProtNLM"/>
    </source>
</evidence>
<evidence type="ECO:0000313" key="10">
    <source>
        <dbReference type="Proteomes" id="UP000540519"/>
    </source>
</evidence>
<accession>A0A7X2ZXH8</accession>
<keyword evidence="3" id="KW-0547">Nucleotide-binding</keyword>
<evidence type="ECO:0000256" key="6">
    <source>
        <dbReference type="ARBA" id="ARBA00023277"/>
    </source>
</evidence>
<dbReference type="EMBL" id="RCNR01000073">
    <property type="protein sequence ID" value="MUH38207.1"/>
    <property type="molecule type" value="Genomic_DNA"/>
</dbReference>
<dbReference type="OrthoDB" id="153193at2"/>
<evidence type="ECO:0000313" key="9">
    <source>
        <dbReference type="EMBL" id="MUH38207.1"/>
    </source>
</evidence>
<evidence type="ECO:0000256" key="2">
    <source>
        <dbReference type="ARBA" id="ARBA00022679"/>
    </source>
</evidence>
<feature type="domain" description="Four-carbon acid sugar kinase nucleotide binding" evidence="8">
    <location>
        <begin position="291"/>
        <end position="453"/>
    </location>
</feature>
<evidence type="ECO:0000256" key="1">
    <source>
        <dbReference type="ARBA" id="ARBA00005715"/>
    </source>
</evidence>
<organism evidence="9 10">
    <name type="scientific">Zobellia amurskyensis</name>
    <dbReference type="NCBI Taxonomy" id="248905"/>
    <lineage>
        <taxon>Bacteria</taxon>
        <taxon>Pseudomonadati</taxon>
        <taxon>Bacteroidota</taxon>
        <taxon>Flavobacteriia</taxon>
        <taxon>Flavobacteriales</taxon>
        <taxon>Flavobacteriaceae</taxon>
        <taxon>Zobellia</taxon>
    </lineage>
</organism>
<comment type="similarity">
    <text evidence="1">Belongs to the four-carbon acid sugar kinase family.</text>
</comment>
<name>A0A7X2ZXH8_9FLAO</name>
<keyword evidence="4" id="KW-0418">Kinase</keyword>
<reference evidence="9 10" key="1">
    <citation type="journal article" date="2019" name="Mar. Drugs">
        <title>Comparative Genomics and CAZyme Genome Repertoires of Marine Zobellia amurskyensis KMM 3526(T) and Zobellia laminariae KMM 3676(T).</title>
        <authorList>
            <person name="Chernysheva N."/>
            <person name="Bystritskaya E."/>
            <person name="Stenkova A."/>
            <person name="Golovkin I."/>
            <person name="Nedashkovskaya O."/>
            <person name="Isaeva M."/>
        </authorList>
    </citation>
    <scope>NUCLEOTIDE SEQUENCE [LARGE SCALE GENOMIC DNA]</scope>
    <source>
        <strain evidence="9 10">KMM 3526</strain>
    </source>
</reference>
<gene>
    <name evidence="9" type="ORF">D9O36_20355</name>
</gene>
<dbReference type="RefSeq" id="WP_155601276.1">
    <property type="nucleotide sequence ID" value="NZ_RCNR01000073.1"/>
</dbReference>
<proteinExistence type="inferred from homology"/>
<dbReference type="GO" id="GO:0016301">
    <property type="term" value="F:kinase activity"/>
    <property type="evidence" value="ECO:0007669"/>
    <property type="project" value="UniProtKB-KW"/>
</dbReference>
<keyword evidence="5" id="KW-0067">ATP-binding</keyword>
<dbReference type="Proteomes" id="UP000540519">
    <property type="component" value="Unassembled WGS sequence"/>
</dbReference>
<sequence length="461" mass="50580">MPHPALLKSIKEGEGLLGLETEIREELAKNPKSIVVLDDDPTGTQTVHDVPVITEWTEEILENELLASPIFFILTNSRSLQVDEADALGELIGLRLQKLANKHQKKLLVISRSDSTLRGHYPNEVDALAKGMGLNKIKHILAPAFFEGGRYTYDDVHYVKEGNEFVPAAKTPFAQDNTFGYSTSNLKDWIVEKSEGRVNKSQIASVSVQTLRNTSSEEIKSIIEQPETTHIIANATCYADLQAMALAILKSDGTLVFRTAASFVNAISGIAVKSCLIKDEILKNPSSNGALVVIGSYVPKTTAQLAYLKERSNAFFLELDVTHISNIEVFCNELVQLVQKANDYLKTGEDVVVFTSRKVIKGATKKESLEIVNRVSNALISIVKKVRVRPKYILAKGGITSSDVATKGLNVRRANVMGQVLKGVPVWQLGNEAKFPGMPYIVFPGNVGDETALHELISLLK</sequence>
<dbReference type="Pfam" id="PF17042">
    <property type="entry name" value="NBD_C"/>
    <property type="match status" value="1"/>
</dbReference>
<dbReference type="Gene3D" id="3.40.980.20">
    <property type="entry name" value="Four-carbon acid sugar kinase, nucleotide binding domain"/>
    <property type="match status" value="1"/>
</dbReference>
<keyword evidence="2" id="KW-0808">Transferase</keyword>
<dbReference type="Pfam" id="PF07005">
    <property type="entry name" value="SBD_N"/>
    <property type="match status" value="1"/>
</dbReference>
<evidence type="ECO:0000256" key="4">
    <source>
        <dbReference type="ARBA" id="ARBA00022777"/>
    </source>
</evidence>
<evidence type="ECO:0000259" key="8">
    <source>
        <dbReference type="Pfam" id="PF17042"/>
    </source>
</evidence>
<evidence type="ECO:0000256" key="5">
    <source>
        <dbReference type="ARBA" id="ARBA00022840"/>
    </source>
</evidence>
<dbReference type="AlphaFoldDB" id="A0A7X2ZXH8"/>
<dbReference type="InterPro" id="IPR042213">
    <property type="entry name" value="NBD_C_sf"/>
</dbReference>
<keyword evidence="10" id="KW-1185">Reference proteome</keyword>